<dbReference type="Gene3D" id="3.20.20.70">
    <property type="entry name" value="Aldolase class I"/>
    <property type="match status" value="1"/>
</dbReference>
<evidence type="ECO:0000256" key="1">
    <source>
        <dbReference type="ARBA" id="ARBA00022723"/>
    </source>
</evidence>
<organism evidence="3 4">
    <name type="scientific">Mycoplasma cottewii</name>
    <dbReference type="NCBI Taxonomy" id="51364"/>
    <lineage>
        <taxon>Bacteria</taxon>
        <taxon>Bacillati</taxon>
        <taxon>Mycoplasmatota</taxon>
        <taxon>Mollicutes</taxon>
        <taxon>Mycoplasmataceae</taxon>
        <taxon>Mycoplasma</taxon>
    </lineage>
</organism>
<evidence type="ECO:0000256" key="2">
    <source>
        <dbReference type="ARBA" id="ARBA00023235"/>
    </source>
</evidence>
<protein>
    <submittedName>
        <fullName evidence="3">Ribulose-phosphate 3-epimerase</fullName>
    </submittedName>
</protein>
<dbReference type="RefSeq" id="WP_259430236.1">
    <property type="nucleotide sequence ID" value="NZ_CP103424.1"/>
</dbReference>
<keyword evidence="4" id="KW-1185">Reference proteome</keyword>
<evidence type="ECO:0000313" key="4">
    <source>
        <dbReference type="Proteomes" id="UP001059819"/>
    </source>
</evidence>
<evidence type="ECO:0000313" key="3">
    <source>
        <dbReference type="EMBL" id="UWD35078.1"/>
    </source>
</evidence>
<dbReference type="SUPFAM" id="SSF51366">
    <property type="entry name" value="Ribulose-phoshate binding barrel"/>
    <property type="match status" value="1"/>
</dbReference>
<reference evidence="3" key="1">
    <citation type="submission" date="2022-08" db="EMBL/GenBank/DDBJ databases">
        <title>Complete genome sequence of Mycoplasma cottewii type strain VIS.</title>
        <authorList>
            <person name="Spergser J."/>
        </authorList>
    </citation>
    <scope>NUCLEOTIDE SEQUENCE</scope>
    <source>
        <strain evidence="3">VIS</strain>
    </source>
</reference>
<proteinExistence type="predicted"/>
<dbReference type="PANTHER" id="PTHR11749">
    <property type="entry name" value="RIBULOSE-5-PHOSPHATE-3-EPIMERASE"/>
    <property type="match status" value="1"/>
</dbReference>
<accession>A0ABY5U0R4</accession>
<dbReference type="Pfam" id="PF00834">
    <property type="entry name" value="Ribul_P_3_epim"/>
    <property type="match status" value="1"/>
</dbReference>
<dbReference type="EMBL" id="CP103424">
    <property type="protein sequence ID" value="UWD35078.1"/>
    <property type="molecule type" value="Genomic_DNA"/>
</dbReference>
<dbReference type="CDD" id="cd00429">
    <property type="entry name" value="RPE"/>
    <property type="match status" value="1"/>
</dbReference>
<dbReference type="InterPro" id="IPR011060">
    <property type="entry name" value="RibuloseP-bd_barrel"/>
</dbReference>
<dbReference type="InterPro" id="IPR013785">
    <property type="entry name" value="Aldolase_TIM"/>
</dbReference>
<gene>
    <name evidence="3" type="ORF">NX779_00250</name>
</gene>
<dbReference type="InterPro" id="IPR000056">
    <property type="entry name" value="Ribul_P_3_epim-like"/>
</dbReference>
<dbReference type="PROSITE" id="PS01085">
    <property type="entry name" value="RIBUL_P_3_EPIMER_1"/>
    <property type="match status" value="1"/>
</dbReference>
<sequence length="218" mass="25345">MKITPSIYCADLVDLKTEISNLLKAGIDQIHFDVMDGIFVQNYALSPKQLDDIKRTFPSLKIDVHIMGVDLLDKIKWFKNADYFTFHWNAVKNIDSAKQWIDEIKQHNLKPGIAIDLDNQISDIYELLDDLNHITIMSIKPGFTGQQFEDLTWKKLNEIKQIKERYPLLKFQIDGGVRWSNFKELIDIGVDWIVVGSMLFESDDYTKTVDKIYKVSNN</sequence>
<keyword evidence="1" id="KW-0479">Metal-binding</keyword>
<name>A0ABY5U0R4_9MOLU</name>
<dbReference type="Proteomes" id="UP001059819">
    <property type="component" value="Chromosome"/>
</dbReference>
<keyword evidence="2" id="KW-0413">Isomerase</keyword>
<dbReference type="NCBIfam" id="NF004076">
    <property type="entry name" value="PRK05581.1-4"/>
    <property type="match status" value="1"/>
</dbReference>